<dbReference type="Proteomes" id="UP000236291">
    <property type="component" value="Unassembled WGS sequence"/>
</dbReference>
<organism evidence="4 5">
    <name type="scientific">Trifolium pratense</name>
    <name type="common">Red clover</name>
    <dbReference type="NCBI Taxonomy" id="57577"/>
    <lineage>
        <taxon>Eukaryota</taxon>
        <taxon>Viridiplantae</taxon>
        <taxon>Streptophyta</taxon>
        <taxon>Embryophyta</taxon>
        <taxon>Tracheophyta</taxon>
        <taxon>Spermatophyta</taxon>
        <taxon>Magnoliopsida</taxon>
        <taxon>eudicotyledons</taxon>
        <taxon>Gunneridae</taxon>
        <taxon>Pentapetalae</taxon>
        <taxon>rosids</taxon>
        <taxon>fabids</taxon>
        <taxon>Fabales</taxon>
        <taxon>Fabaceae</taxon>
        <taxon>Papilionoideae</taxon>
        <taxon>50 kb inversion clade</taxon>
        <taxon>NPAAA clade</taxon>
        <taxon>Hologalegina</taxon>
        <taxon>IRL clade</taxon>
        <taxon>Trifolieae</taxon>
        <taxon>Trifolium</taxon>
    </lineage>
</organism>
<dbReference type="Gene3D" id="3.40.47.10">
    <property type="match status" value="1"/>
</dbReference>
<dbReference type="Pfam" id="PF08392">
    <property type="entry name" value="FAE1_CUT1_RppA"/>
    <property type="match status" value="1"/>
</dbReference>
<evidence type="ECO:0000256" key="1">
    <source>
        <dbReference type="ARBA" id="ARBA00023315"/>
    </source>
</evidence>
<dbReference type="GO" id="GO:0016020">
    <property type="term" value="C:membrane"/>
    <property type="evidence" value="ECO:0007669"/>
    <property type="project" value="InterPro"/>
</dbReference>
<accession>A0A2K3M9P6</accession>
<proteinExistence type="predicted"/>
<feature type="domain" description="FAE" evidence="3">
    <location>
        <begin position="1"/>
        <end position="85"/>
    </location>
</feature>
<dbReference type="STRING" id="57577.A0A2K3M9P6"/>
<reference evidence="4 5" key="2">
    <citation type="journal article" date="2017" name="Front. Plant Sci.">
        <title>Gene Classification and Mining of Molecular Markers Useful in Red Clover (Trifolium pratense) Breeding.</title>
        <authorList>
            <person name="Istvanek J."/>
            <person name="Dluhosova J."/>
            <person name="Dluhos P."/>
            <person name="Patkova L."/>
            <person name="Nedelnik J."/>
            <person name="Repkova J."/>
        </authorList>
    </citation>
    <scope>NUCLEOTIDE SEQUENCE [LARGE SCALE GENOMIC DNA]</scope>
    <source>
        <strain evidence="5">cv. Tatra</strain>
        <tissue evidence="4">Young leaves</tissue>
    </source>
</reference>
<keyword evidence="1" id="KW-0808">Transferase</keyword>
<dbReference type="InterPro" id="IPR012392">
    <property type="entry name" value="3-ktacl-CoA_syn"/>
</dbReference>
<dbReference type="AlphaFoldDB" id="A0A2K3M9P6"/>
<sequence length="85" mass="9126">MAEARKEAEEVMFGAIDELLEKTGVKAKDIGILVVNCSLFNPTPSLSAMIVNHYKLRGNVQSYNLGGMGCSAGLISIDLAKQLLQ</sequence>
<dbReference type="PANTHER" id="PTHR31561">
    <property type="entry name" value="3-KETOACYL-COA SYNTHASE"/>
    <property type="match status" value="1"/>
</dbReference>
<dbReference type="GO" id="GO:0009922">
    <property type="term" value="F:fatty acid elongase activity"/>
    <property type="evidence" value="ECO:0007669"/>
    <property type="project" value="UniProtKB-EC"/>
</dbReference>
<keyword evidence="1" id="KW-0012">Acyltransferase</keyword>
<reference evidence="4 5" key="1">
    <citation type="journal article" date="2014" name="Am. J. Bot.">
        <title>Genome assembly and annotation for red clover (Trifolium pratense; Fabaceae).</title>
        <authorList>
            <person name="Istvanek J."/>
            <person name="Jaros M."/>
            <person name="Krenek A."/>
            <person name="Repkova J."/>
        </authorList>
    </citation>
    <scope>NUCLEOTIDE SEQUENCE [LARGE SCALE GENOMIC DNA]</scope>
    <source>
        <strain evidence="5">cv. Tatra</strain>
        <tissue evidence="4">Young leaves</tissue>
    </source>
</reference>
<comment type="caution">
    <text evidence="4">The sequence shown here is derived from an EMBL/GenBank/DDBJ whole genome shotgun (WGS) entry which is preliminary data.</text>
</comment>
<dbReference type="InterPro" id="IPR016039">
    <property type="entry name" value="Thiolase-like"/>
</dbReference>
<name>A0A2K3M9P6_TRIPR</name>
<dbReference type="GO" id="GO:0006633">
    <property type="term" value="P:fatty acid biosynthetic process"/>
    <property type="evidence" value="ECO:0007669"/>
    <property type="project" value="InterPro"/>
</dbReference>
<evidence type="ECO:0000259" key="3">
    <source>
        <dbReference type="Pfam" id="PF08392"/>
    </source>
</evidence>
<dbReference type="EMBL" id="ASHM01054023">
    <property type="protein sequence ID" value="PNX87514.1"/>
    <property type="molecule type" value="Genomic_DNA"/>
</dbReference>
<feature type="non-terminal residue" evidence="4">
    <location>
        <position position="85"/>
    </location>
</feature>
<gene>
    <name evidence="4" type="ORF">L195_g043604</name>
</gene>
<evidence type="ECO:0000313" key="5">
    <source>
        <dbReference type="Proteomes" id="UP000236291"/>
    </source>
</evidence>
<dbReference type="SUPFAM" id="SSF53901">
    <property type="entry name" value="Thiolase-like"/>
    <property type="match status" value="1"/>
</dbReference>
<evidence type="ECO:0000313" key="4">
    <source>
        <dbReference type="EMBL" id="PNX87514.1"/>
    </source>
</evidence>
<comment type="catalytic activity">
    <reaction evidence="2">
        <text>a very-long-chain acyl-CoA + malonyl-CoA + H(+) = a very-long-chain 3-oxoacyl-CoA + CO2 + CoA</text>
        <dbReference type="Rhea" id="RHEA:32727"/>
        <dbReference type="ChEBI" id="CHEBI:15378"/>
        <dbReference type="ChEBI" id="CHEBI:16526"/>
        <dbReference type="ChEBI" id="CHEBI:57287"/>
        <dbReference type="ChEBI" id="CHEBI:57384"/>
        <dbReference type="ChEBI" id="CHEBI:90725"/>
        <dbReference type="ChEBI" id="CHEBI:90736"/>
        <dbReference type="EC" id="2.3.1.199"/>
    </reaction>
</comment>
<dbReference type="InterPro" id="IPR013601">
    <property type="entry name" value="FAE1_typ3_polyketide_synth"/>
</dbReference>
<evidence type="ECO:0000256" key="2">
    <source>
        <dbReference type="ARBA" id="ARBA00047375"/>
    </source>
</evidence>
<protein>
    <submittedName>
        <fullName evidence="4">3-ketoacyl-CoA synthase 11-like protein</fullName>
    </submittedName>
</protein>